<reference evidence="2" key="1">
    <citation type="submission" date="2024-07" db="EMBL/GenBank/DDBJ databases">
        <title>Complete genome sequence of Verrucomicrobiaceae bacterium NT6N.</title>
        <authorList>
            <person name="Huang C."/>
            <person name="Takami H."/>
            <person name="Hamasaki K."/>
        </authorList>
    </citation>
    <scope>NUCLEOTIDE SEQUENCE</scope>
    <source>
        <strain evidence="2">NT6N</strain>
    </source>
</reference>
<dbReference type="AlphaFoldDB" id="A0AAT9FKS4"/>
<dbReference type="InterPro" id="IPR013424">
    <property type="entry name" value="Ice-binding_C"/>
</dbReference>
<dbReference type="EMBL" id="AP026866">
    <property type="protein sequence ID" value="BDS06575.1"/>
    <property type="molecule type" value="Genomic_DNA"/>
</dbReference>
<sequence>MGKKIACMLGRCDLAAGSNLPTLKGELTKTMKHTIITKTSIAATMALSFAASASAVVVYQDTFSDTDLTSNPGTGGGIIAGTGSNTGGPLQEAGGNMSQVAASGGAGGQMVGKGVTNNSFAIAPGYTLSVTYSISNQANSGNPPYPSNSFSFGLVESSVDVATLGGFHSFSAYEGIGLNLTERSGAPLGLMYGDGTGPSNLLDGSQTVTTGTDQTMVLTVDAAGNYSFSLNGATAGTGTTAMDLSKSYKFAIYTQGSDGGSMISQVTLDVVPEPSSTALLGLGGLALIMRRRRA</sequence>
<dbReference type="NCBIfam" id="TIGR02595">
    <property type="entry name" value="PEP_CTERM"/>
    <property type="match status" value="1"/>
</dbReference>
<organism evidence="2">
    <name type="scientific">Oceaniferula spumae</name>
    <dbReference type="NCBI Taxonomy" id="2979115"/>
    <lineage>
        <taxon>Bacteria</taxon>
        <taxon>Pseudomonadati</taxon>
        <taxon>Verrucomicrobiota</taxon>
        <taxon>Verrucomicrobiia</taxon>
        <taxon>Verrucomicrobiales</taxon>
        <taxon>Verrucomicrobiaceae</taxon>
        <taxon>Oceaniferula</taxon>
    </lineage>
</organism>
<gene>
    <name evidence="2" type="ORF">NT6N_16150</name>
</gene>
<protein>
    <recommendedName>
        <fullName evidence="1">Ice-binding protein C-terminal domain-containing protein</fullName>
    </recommendedName>
</protein>
<evidence type="ECO:0000259" key="1">
    <source>
        <dbReference type="Pfam" id="PF07589"/>
    </source>
</evidence>
<name>A0AAT9FKS4_9BACT</name>
<accession>A0AAT9FKS4</accession>
<feature type="domain" description="Ice-binding protein C-terminal" evidence="1">
    <location>
        <begin position="271"/>
        <end position="293"/>
    </location>
</feature>
<evidence type="ECO:0000313" key="2">
    <source>
        <dbReference type="EMBL" id="BDS06575.1"/>
    </source>
</evidence>
<dbReference type="KEGG" id="osu:NT6N_16150"/>
<proteinExistence type="predicted"/>
<dbReference type="Pfam" id="PF07589">
    <property type="entry name" value="PEP-CTERM"/>
    <property type="match status" value="1"/>
</dbReference>